<dbReference type="OrthoDB" id="9802897at2"/>
<keyword evidence="2" id="KW-0479">Metal-binding</keyword>
<dbReference type="InterPro" id="IPR036866">
    <property type="entry name" value="RibonucZ/Hydroxyglut_hydro"/>
</dbReference>
<evidence type="ECO:0000256" key="3">
    <source>
        <dbReference type="ARBA" id="ARBA00022801"/>
    </source>
</evidence>
<dbReference type="Gene3D" id="3.60.15.10">
    <property type="entry name" value="Ribonuclease Z/Hydroxyacylglutathione hydrolase-like"/>
    <property type="match status" value="1"/>
</dbReference>
<dbReference type="GO" id="GO:0016787">
    <property type="term" value="F:hydrolase activity"/>
    <property type="evidence" value="ECO:0007669"/>
    <property type="project" value="UniProtKB-KW"/>
</dbReference>
<accession>A0A1I5SU78</accession>
<evidence type="ECO:0000256" key="2">
    <source>
        <dbReference type="ARBA" id="ARBA00022723"/>
    </source>
</evidence>
<reference evidence="6 7" key="1">
    <citation type="submission" date="2016-10" db="EMBL/GenBank/DDBJ databases">
        <authorList>
            <person name="de Groot N.N."/>
        </authorList>
    </citation>
    <scope>NUCLEOTIDE SEQUENCE [LARGE SCALE GENOMIC DNA]</scope>
    <source>
        <strain evidence="7">E92,LMG 26720,CCM 7988</strain>
    </source>
</reference>
<dbReference type="PANTHER" id="PTHR42978:SF6">
    <property type="entry name" value="QUORUM-QUENCHING LACTONASE YTNP-RELATED"/>
    <property type="match status" value="1"/>
</dbReference>
<evidence type="ECO:0000259" key="5">
    <source>
        <dbReference type="SMART" id="SM00849"/>
    </source>
</evidence>
<dbReference type="PANTHER" id="PTHR42978">
    <property type="entry name" value="QUORUM-QUENCHING LACTONASE YTNP-RELATED-RELATED"/>
    <property type="match status" value="1"/>
</dbReference>
<dbReference type="SUPFAM" id="SSF56281">
    <property type="entry name" value="Metallo-hydrolase/oxidoreductase"/>
    <property type="match status" value="1"/>
</dbReference>
<dbReference type="EMBL" id="FOXH01000005">
    <property type="protein sequence ID" value="SFP74299.1"/>
    <property type="molecule type" value="Genomic_DNA"/>
</dbReference>
<comment type="similarity">
    <text evidence="1">Belongs to the metallo-beta-lactamase superfamily.</text>
</comment>
<dbReference type="InterPro" id="IPR051013">
    <property type="entry name" value="MBL_superfamily_lactonases"/>
</dbReference>
<evidence type="ECO:0000313" key="6">
    <source>
        <dbReference type="EMBL" id="SFP74299.1"/>
    </source>
</evidence>
<dbReference type="RefSeq" id="WP_092016737.1">
    <property type="nucleotide sequence ID" value="NZ_FOXH01000005.1"/>
</dbReference>
<protein>
    <submittedName>
        <fullName evidence="6">Glyoxylase, beta-lactamase superfamily II</fullName>
    </submittedName>
</protein>
<keyword evidence="7" id="KW-1185">Reference proteome</keyword>
<sequence>MKFYSIDAGFFKLDGGAMFGVVPKTFWNKWVPADENNLCSWKMRCLLIEDGDRLILTDTGMGDKQDARWQSYYYRHGEGELVKSIRKAGFSEKEVTDVILSHLHFDHCGGAVRWNNDRTKFEMTFPNARYWSHSAHFNWAINPNPREKATFFKENILPIQECDQLYFIDKQSEKPFPNIDFLLADGHTEKMLMPKITCHDKEILFIADTVPSHAHLHVPYVMSYDIRPLQTMEEKEAVLKAAAAKEWILFFDHDPEFDCATVELTEKGFKVKNKGQINDFL</sequence>
<organism evidence="6 7">
    <name type="scientific">Pseudarcicella hirudinis</name>
    <dbReference type="NCBI Taxonomy" id="1079859"/>
    <lineage>
        <taxon>Bacteria</taxon>
        <taxon>Pseudomonadati</taxon>
        <taxon>Bacteroidota</taxon>
        <taxon>Cytophagia</taxon>
        <taxon>Cytophagales</taxon>
        <taxon>Flectobacillaceae</taxon>
        <taxon>Pseudarcicella</taxon>
    </lineage>
</organism>
<dbReference type="STRING" id="1079859.SAMN04515674_105213"/>
<evidence type="ECO:0000256" key="4">
    <source>
        <dbReference type="ARBA" id="ARBA00022833"/>
    </source>
</evidence>
<dbReference type="Pfam" id="PF00753">
    <property type="entry name" value="Lactamase_B"/>
    <property type="match status" value="1"/>
</dbReference>
<keyword evidence="3" id="KW-0378">Hydrolase</keyword>
<keyword evidence="4" id="KW-0862">Zinc</keyword>
<evidence type="ECO:0000256" key="1">
    <source>
        <dbReference type="ARBA" id="ARBA00007749"/>
    </source>
</evidence>
<gene>
    <name evidence="6" type="ORF">SAMN04515674_105213</name>
</gene>
<dbReference type="SMART" id="SM00849">
    <property type="entry name" value="Lactamase_B"/>
    <property type="match status" value="1"/>
</dbReference>
<dbReference type="GO" id="GO:0046872">
    <property type="term" value="F:metal ion binding"/>
    <property type="evidence" value="ECO:0007669"/>
    <property type="project" value="UniProtKB-KW"/>
</dbReference>
<dbReference type="AlphaFoldDB" id="A0A1I5SU78"/>
<feature type="domain" description="Metallo-beta-lactamase" evidence="5">
    <location>
        <begin position="42"/>
        <end position="253"/>
    </location>
</feature>
<name>A0A1I5SU78_9BACT</name>
<dbReference type="CDD" id="cd16281">
    <property type="entry name" value="metallo-hydrolase-like_MBL-fold"/>
    <property type="match status" value="1"/>
</dbReference>
<proteinExistence type="inferred from homology"/>
<dbReference type="Proteomes" id="UP000199306">
    <property type="component" value="Unassembled WGS sequence"/>
</dbReference>
<evidence type="ECO:0000313" key="7">
    <source>
        <dbReference type="Proteomes" id="UP000199306"/>
    </source>
</evidence>
<dbReference type="InterPro" id="IPR001279">
    <property type="entry name" value="Metallo-B-lactamas"/>
</dbReference>